<evidence type="ECO:0000256" key="3">
    <source>
        <dbReference type="ARBA" id="ARBA00022692"/>
    </source>
</evidence>
<keyword evidence="6" id="KW-1207">Sterol metabolism</keyword>
<dbReference type="AlphaFoldDB" id="A0A423VN76"/>
<dbReference type="OrthoDB" id="10262235at2759"/>
<gene>
    <name evidence="7" type="ORF">VSDG_06673</name>
</gene>
<dbReference type="GO" id="GO:0006696">
    <property type="term" value="P:ergosterol biosynthetic process"/>
    <property type="evidence" value="ECO:0007669"/>
    <property type="project" value="TreeGrafter"/>
</dbReference>
<keyword evidence="6" id="KW-0752">Steroid biosynthesis</keyword>
<dbReference type="STRING" id="252740.A0A423VN76"/>
<dbReference type="EMBL" id="LJZO01000037">
    <property type="protein sequence ID" value="ROV92464.1"/>
    <property type="molecule type" value="Genomic_DNA"/>
</dbReference>
<reference evidence="7 8" key="1">
    <citation type="submission" date="2015-09" db="EMBL/GenBank/DDBJ databases">
        <title>Host preference determinants of Valsa canker pathogens revealed by comparative genomics.</title>
        <authorList>
            <person name="Yin Z."/>
            <person name="Huang L."/>
        </authorList>
    </citation>
    <scope>NUCLEOTIDE SEQUENCE [LARGE SCALE GENOMIC DNA]</scope>
    <source>
        <strain evidence="7 8">YSFL</strain>
    </source>
</reference>
<evidence type="ECO:0000256" key="1">
    <source>
        <dbReference type="ARBA" id="ARBA00004141"/>
    </source>
</evidence>
<organism evidence="7 8">
    <name type="scientific">Cytospora chrysosperma</name>
    <name type="common">Cytospora canker fungus</name>
    <name type="synonym">Sphaeria chrysosperma</name>
    <dbReference type="NCBI Taxonomy" id="252740"/>
    <lineage>
        <taxon>Eukaryota</taxon>
        <taxon>Fungi</taxon>
        <taxon>Dikarya</taxon>
        <taxon>Ascomycota</taxon>
        <taxon>Pezizomycotina</taxon>
        <taxon>Sordariomycetes</taxon>
        <taxon>Sordariomycetidae</taxon>
        <taxon>Diaporthales</taxon>
        <taxon>Cytosporaceae</taxon>
        <taxon>Cytospora</taxon>
    </lineage>
</organism>
<dbReference type="GO" id="GO:0005789">
    <property type="term" value="C:endoplasmic reticulum membrane"/>
    <property type="evidence" value="ECO:0007669"/>
    <property type="project" value="TreeGrafter"/>
</dbReference>
<keyword evidence="6" id="KW-0756">Sterol biosynthesis</keyword>
<dbReference type="Pfam" id="PF01222">
    <property type="entry name" value="ERG4_ERG24"/>
    <property type="match status" value="1"/>
</dbReference>
<comment type="caution">
    <text evidence="7">The sequence shown here is derived from an EMBL/GenBank/DDBJ whole genome shotgun (WGS) entry which is preliminary data.</text>
</comment>
<evidence type="ECO:0000313" key="8">
    <source>
        <dbReference type="Proteomes" id="UP000284375"/>
    </source>
</evidence>
<proteinExistence type="inferred from homology"/>
<keyword evidence="6" id="KW-0443">Lipid metabolism</keyword>
<accession>A0A423VN76</accession>
<keyword evidence="6" id="KW-0560">Oxidoreductase</keyword>
<dbReference type="GO" id="GO:0050613">
    <property type="term" value="F:Delta14-sterol reductase activity"/>
    <property type="evidence" value="ECO:0007669"/>
    <property type="project" value="TreeGrafter"/>
</dbReference>
<name>A0A423VN76_CYTCH</name>
<keyword evidence="4" id="KW-1133">Transmembrane helix</keyword>
<keyword evidence="6" id="KW-0753">Steroid metabolism</keyword>
<dbReference type="PANTHER" id="PTHR21257">
    <property type="entry name" value="DELTA(14)-STEROL REDUCTASE"/>
    <property type="match status" value="1"/>
</dbReference>
<sequence>MSSGDLLLLGSLKVQIPWPANGVWGFGSWEATGWTLAWYYLSSLVLYRTFAQGLHIIYAASLQNNIFRKNPDDPSVKGLSYFQTKRGTRLLTSGWWGIVGTSTYFGDWLQALPFSLPTGIAGYVMMPRGSIGSIFTGAVGGSDEPVTMVDGSHAI</sequence>
<keyword evidence="8" id="KW-1185">Reference proteome</keyword>
<evidence type="ECO:0000256" key="6">
    <source>
        <dbReference type="RuleBase" id="RU369120"/>
    </source>
</evidence>
<evidence type="ECO:0000256" key="2">
    <source>
        <dbReference type="ARBA" id="ARBA00005402"/>
    </source>
</evidence>
<dbReference type="Proteomes" id="UP000284375">
    <property type="component" value="Unassembled WGS sequence"/>
</dbReference>
<keyword evidence="3" id="KW-0812">Transmembrane</keyword>
<keyword evidence="6" id="KW-0444">Lipid biosynthesis</keyword>
<comment type="similarity">
    <text evidence="2 6">Belongs to the ERG4/ERG24 family.</text>
</comment>
<evidence type="ECO:0000313" key="7">
    <source>
        <dbReference type="EMBL" id="ROV92464.1"/>
    </source>
</evidence>
<comment type="subcellular location">
    <subcellularLocation>
        <location evidence="1">Membrane</location>
        <topology evidence="1">Multi-pass membrane protein</topology>
    </subcellularLocation>
</comment>
<evidence type="ECO:0000256" key="5">
    <source>
        <dbReference type="ARBA" id="ARBA00023136"/>
    </source>
</evidence>
<protein>
    <recommendedName>
        <fullName evidence="6">Delta(14)-sterol reductase</fullName>
    </recommendedName>
    <alternativeName>
        <fullName evidence="6">C-14 sterol reductase</fullName>
    </alternativeName>
    <alternativeName>
        <fullName evidence="6">Sterol C14-reductase</fullName>
    </alternativeName>
</protein>
<dbReference type="InterPro" id="IPR001171">
    <property type="entry name" value="ERG24_DHCR-like"/>
</dbReference>
<keyword evidence="5" id="KW-0472">Membrane</keyword>
<dbReference type="PANTHER" id="PTHR21257:SF52">
    <property type="entry name" value="DELTA(14)-STEROL REDUCTASE TM7SF2"/>
    <property type="match status" value="1"/>
</dbReference>
<evidence type="ECO:0000256" key="4">
    <source>
        <dbReference type="ARBA" id="ARBA00022989"/>
    </source>
</evidence>